<keyword evidence="3" id="KW-1185">Reference proteome</keyword>
<evidence type="ECO:0000256" key="1">
    <source>
        <dbReference type="SAM" id="MobiDB-lite"/>
    </source>
</evidence>
<proteinExistence type="predicted"/>
<reference evidence="3" key="1">
    <citation type="journal article" date="2019" name="Int. J. Syst. Evol. Microbiol.">
        <title>The Global Catalogue of Microorganisms (GCM) 10K type strain sequencing project: providing services to taxonomists for standard genome sequencing and annotation.</title>
        <authorList>
            <consortium name="The Broad Institute Genomics Platform"/>
            <consortium name="The Broad Institute Genome Sequencing Center for Infectious Disease"/>
            <person name="Wu L."/>
            <person name="Ma J."/>
        </authorList>
    </citation>
    <scope>NUCLEOTIDE SEQUENCE [LARGE SCALE GENOMIC DNA]</scope>
    <source>
        <strain evidence="3">CGMCC 1.15043</strain>
    </source>
</reference>
<protein>
    <submittedName>
        <fullName evidence="2">Uncharacterized protein</fullName>
    </submittedName>
</protein>
<accession>A0ABQ2BQZ6</accession>
<evidence type="ECO:0000313" key="3">
    <source>
        <dbReference type="Proteomes" id="UP000615455"/>
    </source>
</evidence>
<organism evidence="2 3">
    <name type="scientific">Paenibacillus marchantiophytorum</name>
    <dbReference type="NCBI Taxonomy" id="1619310"/>
    <lineage>
        <taxon>Bacteria</taxon>
        <taxon>Bacillati</taxon>
        <taxon>Bacillota</taxon>
        <taxon>Bacilli</taxon>
        <taxon>Bacillales</taxon>
        <taxon>Paenibacillaceae</taxon>
        <taxon>Paenibacillus</taxon>
    </lineage>
</organism>
<name>A0ABQ2BQZ6_9BACL</name>
<dbReference type="Proteomes" id="UP000615455">
    <property type="component" value="Unassembled WGS sequence"/>
</dbReference>
<evidence type="ECO:0000313" key="2">
    <source>
        <dbReference type="EMBL" id="GGI44087.1"/>
    </source>
</evidence>
<sequence length="86" mass="9462">MDEATFEIRNALQLQATSRLEPHFACYDSLLFNVLDTNDGEVSKDNMGTTSFTTRVCLSQLGGISKSDEQTSKAKDQGKTTTKRAP</sequence>
<comment type="caution">
    <text evidence="2">The sequence shown here is derived from an EMBL/GenBank/DDBJ whole genome shotgun (WGS) entry which is preliminary data.</text>
</comment>
<gene>
    <name evidence="2" type="ORF">GCM10008018_05350</name>
</gene>
<feature type="region of interest" description="Disordered" evidence="1">
    <location>
        <begin position="65"/>
        <end position="86"/>
    </location>
</feature>
<feature type="compositionally biased region" description="Basic and acidic residues" evidence="1">
    <location>
        <begin position="66"/>
        <end position="78"/>
    </location>
</feature>
<dbReference type="EMBL" id="BMHE01000002">
    <property type="protein sequence ID" value="GGI44087.1"/>
    <property type="molecule type" value="Genomic_DNA"/>
</dbReference>